<sequence length="285" mass="31641">MPPRENPTARQVRLGTELRKLRERAGKTAREAAARVSTDQAKISHIEAGRVGVSEERVRRLATFYSCSDEALIEALCAITREHRGQHWWDEYRGVLSPGFLDISELEHHATALRSMQTVTIPGLLQTEAYARALFGSGIPELPTEELEARLAHRMRRQLLLEGEDPPAFSAIIHEAALRMRFGGASTARAQLKCLMAACERPRVTVRVVPFNSERFIEAATQPVLYAVGCVPQLDTVQIDSALGGSFLDSEADLERYRALFTAAERAALSPEESLKFIHHVASES</sequence>
<dbReference type="AlphaFoldDB" id="A0A2G1XIJ6"/>
<name>A0A2G1XIJ6_STRCJ</name>
<dbReference type="InterPro" id="IPR001387">
    <property type="entry name" value="Cro/C1-type_HTH"/>
</dbReference>
<keyword evidence="3" id="KW-1185">Reference proteome</keyword>
<dbReference type="Proteomes" id="UP000222531">
    <property type="component" value="Unassembled WGS sequence"/>
</dbReference>
<feature type="domain" description="HTH cro/C1-type" evidence="1">
    <location>
        <begin position="18"/>
        <end position="72"/>
    </location>
</feature>
<dbReference type="EMBL" id="NHZO01000147">
    <property type="protein sequence ID" value="PHQ50959.1"/>
    <property type="molecule type" value="Genomic_DNA"/>
</dbReference>
<dbReference type="GO" id="GO:0003677">
    <property type="term" value="F:DNA binding"/>
    <property type="evidence" value="ECO:0007669"/>
    <property type="project" value="InterPro"/>
</dbReference>
<dbReference type="InterPro" id="IPR010982">
    <property type="entry name" value="Lambda_DNA-bd_dom_sf"/>
</dbReference>
<organism evidence="2 3">
    <name type="scientific">Streptomyces cinnamoneus</name>
    <name type="common">Streptoverticillium cinnamoneum</name>
    <dbReference type="NCBI Taxonomy" id="53446"/>
    <lineage>
        <taxon>Bacteria</taxon>
        <taxon>Bacillati</taxon>
        <taxon>Actinomycetota</taxon>
        <taxon>Actinomycetes</taxon>
        <taxon>Kitasatosporales</taxon>
        <taxon>Streptomycetaceae</taxon>
        <taxon>Streptomyces</taxon>
        <taxon>Streptomyces cinnamoneus group</taxon>
    </lineage>
</organism>
<evidence type="ECO:0000259" key="1">
    <source>
        <dbReference type="PROSITE" id="PS50943"/>
    </source>
</evidence>
<dbReference type="SMART" id="SM00530">
    <property type="entry name" value="HTH_XRE"/>
    <property type="match status" value="1"/>
</dbReference>
<reference evidence="2 3" key="1">
    <citation type="journal article" date="2017" name="Biochemistry">
        <title>Identification of the Biosynthetic Pathway for the Antibiotic Bicyclomycin.</title>
        <authorList>
            <person name="Patteson J."/>
            <person name="Cai W."/>
            <person name="Johnson R.A."/>
            <person name="Santa Maria K."/>
            <person name="Li B."/>
        </authorList>
    </citation>
    <scope>NUCLEOTIDE SEQUENCE [LARGE SCALE GENOMIC DNA]</scope>
    <source>
        <strain evidence="2 3">ATCC 21532</strain>
    </source>
</reference>
<dbReference type="PROSITE" id="PS50943">
    <property type="entry name" value="HTH_CROC1"/>
    <property type="match status" value="1"/>
</dbReference>
<evidence type="ECO:0000313" key="3">
    <source>
        <dbReference type="Proteomes" id="UP000222531"/>
    </source>
</evidence>
<dbReference type="InterPro" id="IPR043917">
    <property type="entry name" value="DUF5753"/>
</dbReference>
<dbReference type="RefSeq" id="WP_099199352.1">
    <property type="nucleotide sequence ID" value="NZ_JBIRXA010000004.1"/>
</dbReference>
<gene>
    <name evidence="2" type="ORF">BLA24_14285</name>
</gene>
<protein>
    <submittedName>
        <fullName evidence="2">Transcriptional regulator</fullName>
    </submittedName>
</protein>
<evidence type="ECO:0000313" key="2">
    <source>
        <dbReference type="EMBL" id="PHQ50959.1"/>
    </source>
</evidence>
<dbReference type="Pfam" id="PF13560">
    <property type="entry name" value="HTH_31"/>
    <property type="match status" value="1"/>
</dbReference>
<dbReference type="SUPFAM" id="SSF47413">
    <property type="entry name" value="lambda repressor-like DNA-binding domains"/>
    <property type="match status" value="1"/>
</dbReference>
<dbReference type="CDD" id="cd00093">
    <property type="entry name" value="HTH_XRE"/>
    <property type="match status" value="1"/>
</dbReference>
<dbReference type="Pfam" id="PF19054">
    <property type="entry name" value="DUF5753"/>
    <property type="match status" value="1"/>
</dbReference>
<proteinExistence type="predicted"/>
<accession>A0A2G1XIJ6</accession>
<dbReference type="Gene3D" id="1.10.260.40">
    <property type="entry name" value="lambda repressor-like DNA-binding domains"/>
    <property type="match status" value="1"/>
</dbReference>
<comment type="caution">
    <text evidence="2">The sequence shown here is derived from an EMBL/GenBank/DDBJ whole genome shotgun (WGS) entry which is preliminary data.</text>
</comment>
<dbReference type="OrthoDB" id="3462393at2"/>